<dbReference type="EMBL" id="JJML01000004">
    <property type="protein sequence ID" value="KGF73692.1"/>
    <property type="molecule type" value="Genomic_DNA"/>
</dbReference>
<dbReference type="GO" id="GO:0005524">
    <property type="term" value="F:ATP binding"/>
    <property type="evidence" value="ECO:0007669"/>
    <property type="project" value="InterPro"/>
</dbReference>
<organism evidence="2 3">
    <name type="scientific">Neosynechococcus sphagnicola sy1</name>
    <dbReference type="NCBI Taxonomy" id="1497020"/>
    <lineage>
        <taxon>Bacteria</taxon>
        <taxon>Bacillati</taxon>
        <taxon>Cyanobacteriota</taxon>
        <taxon>Cyanophyceae</taxon>
        <taxon>Neosynechococcales</taxon>
        <taxon>Neosynechococcaceae</taxon>
        <taxon>Neosynechococcus</taxon>
    </lineage>
</organism>
<dbReference type="InterPro" id="IPR027417">
    <property type="entry name" value="P-loop_NTPase"/>
</dbReference>
<dbReference type="RefSeq" id="WP_036530926.1">
    <property type="nucleotide sequence ID" value="NZ_JJML01000004.1"/>
</dbReference>
<keyword evidence="3" id="KW-1185">Reference proteome</keyword>
<gene>
    <name evidence="2" type="ORF">DO97_12800</name>
</gene>
<dbReference type="InterPro" id="IPR006083">
    <property type="entry name" value="PRK/URK"/>
</dbReference>
<dbReference type="GO" id="GO:0016301">
    <property type="term" value="F:kinase activity"/>
    <property type="evidence" value="ECO:0007669"/>
    <property type="project" value="UniProtKB-KW"/>
</dbReference>
<protein>
    <submittedName>
        <fullName evidence="2">Uridine kinase</fullName>
    </submittedName>
</protein>
<dbReference type="SUPFAM" id="SSF52540">
    <property type="entry name" value="P-loop containing nucleoside triphosphate hydrolases"/>
    <property type="match status" value="1"/>
</dbReference>
<dbReference type="Gene3D" id="3.40.50.300">
    <property type="entry name" value="P-loop containing nucleotide triphosphate hydrolases"/>
    <property type="match status" value="1"/>
</dbReference>
<keyword evidence="2" id="KW-0418">Kinase</keyword>
<reference evidence="2 3" key="1">
    <citation type="journal article" date="2014" name="Mol. Ecol.">
        <title>Evolution of Synechococcus.</title>
        <authorList>
            <person name="Dvorak P."/>
            <person name="Casamatta D."/>
            <person name="Hasler P."/>
            <person name="Poulickova A."/>
            <person name="Ondrej V."/>
            <person name="Sanges R."/>
        </authorList>
    </citation>
    <scope>NUCLEOTIDE SEQUENCE [LARGE SCALE GENOMIC DNA]</scope>
    <source>
        <strain evidence="2 3">CAUP A 1101</strain>
    </source>
</reference>
<comment type="caution">
    <text evidence="2">The sequence shown here is derived from an EMBL/GenBank/DDBJ whole genome shotgun (WGS) entry which is preliminary data.</text>
</comment>
<evidence type="ECO:0000259" key="1">
    <source>
        <dbReference type="Pfam" id="PF00485"/>
    </source>
</evidence>
<name>A0A098TP80_9CYAN</name>
<dbReference type="STRING" id="1497020.DO97_12800"/>
<dbReference type="PANTHER" id="PTHR10285">
    <property type="entry name" value="URIDINE KINASE"/>
    <property type="match status" value="1"/>
</dbReference>
<evidence type="ECO:0000313" key="3">
    <source>
        <dbReference type="Proteomes" id="UP000030170"/>
    </source>
</evidence>
<sequence length="209" mass="23921">MTDLTDLVLKILNKRAEISTDKSVLVAVSGIDGSGKGYITQKLVSEINQQGVKAIAINIDPWLALPEQRFNPENPGEHFYHHAFVFEDLFQQLIHPLKQHRSIHLKTTLTGEFGTPFTQTYDFQDVDVIVLEGIFLLKRSLRHHYDLTVWVECSFETALERALQRNQEDLSPEAIIHAYHTIYFPAERLHLAVDDPKASVDAIYMNDPR</sequence>
<evidence type="ECO:0000313" key="2">
    <source>
        <dbReference type="EMBL" id="KGF73692.1"/>
    </source>
</evidence>
<dbReference type="AlphaFoldDB" id="A0A098TP80"/>
<feature type="domain" description="Phosphoribulokinase/uridine kinase" evidence="1">
    <location>
        <begin position="26"/>
        <end position="168"/>
    </location>
</feature>
<dbReference type="Proteomes" id="UP000030170">
    <property type="component" value="Unassembled WGS sequence"/>
</dbReference>
<accession>A0A098TP80</accession>
<proteinExistence type="predicted"/>
<dbReference type="Pfam" id="PF00485">
    <property type="entry name" value="PRK"/>
    <property type="match status" value="1"/>
</dbReference>
<dbReference type="OrthoDB" id="572586at2"/>
<keyword evidence="2" id="KW-0808">Transferase</keyword>